<evidence type="ECO:0000256" key="3">
    <source>
        <dbReference type="ARBA" id="ARBA00022670"/>
    </source>
</evidence>
<dbReference type="GO" id="GO:0006508">
    <property type="term" value="P:proteolysis"/>
    <property type="evidence" value="ECO:0007669"/>
    <property type="project" value="UniProtKB-KW"/>
</dbReference>
<evidence type="ECO:0000256" key="2">
    <source>
        <dbReference type="ARBA" id="ARBA00022475"/>
    </source>
</evidence>
<evidence type="ECO:0000313" key="15">
    <source>
        <dbReference type="Proteomes" id="UP000315440"/>
    </source>
</evidence>
<evidence type="ECO:0000256" key="6">
    <source>
        <dbReference type="ARBA" id="ARBA00022801"/>
    </source>
</evidence>
<feature type="transmembrane region" description="Helical" evidence="12">
    <location>
        <begin position="191"/>
        <end position="212"/>
    </location>
</feature>
<feature type="transmembrane region" description="Helical" evidence="12">
    <location>
        <begin position="59"/>
        <end position="79"/>
    </location>
</feature>
<evidence type="ECO:0000256" key="8">
    <source>
        <dbReference type="ARBA" id="ARBA00022989"/>
    </source>
</evidence>
<dbReference type="Gene3D" id="3.30.2010.10">
    <property type="entry name" value="Metalloproteases ('zincins'), catalytic domain"/>
    <property type="match status" value="1"/>
</dbReference>
<evidence type="ECO:0000256" key="7">
    <source>
        <dbReference type="ARBA" id="ARBA00022833"/>
    </source>
</evidence>
<dbReference type="CDD" id="cd07340">
    <property type="entry name" value="M48B_Htpx_like"/>
    <property type="match status" value="1"/>
</dbReference>
<organism evidence="14 15">
    <name type="scientific">Pseudobythopirellula maris</name>
    <dbReference type="NCBI Taxonomy" id="2527991"/>
    <lineage>
        <taxon>Bacteria</taxon>
        <taxon>Pseudomonadati</taxon>
        <taxon>Planctomycetota</taxon>
        <taxon>Planctomycetia</taxon>
        <taxon>Pirellulales</taxon>
        <taxon>Lacipirellulaceae</taxon>
        <taxon>Pseudobythopirellula</taxon>
    </lineage>
</organism>
<proteinExistence type="predicted"/>
<dbReference type="GO" id="GO:0004222">
    <property type="term" value="F:metalloendopeptidase activity"/>
    <property type="evidence" value="ECO:0007669"/>
    <property type="project" value="InterPro"/>
</dbReference>
<comment type="caution">
    <text evidence="14">The sequence shown here is derived from an EMBL/GenBank/DDBJ whole genome shotgun (WGS) entry which is preliminary data.</text>
</comment>
<evidence type="ECO:0000259" key="13">
    <source>
        <dbReference type="Pfam" id="PF01435"/>
    </source>
</evidence>
<feature type="transmembrane region" description="Helical" evidence="12">
    <location>
        <begin position="16"/>
        <end position="39"/>
    </location>
</feature>
<keyword evidence="4 12" id="KW-0812">Transmembrane</keyword>
<keyword evidence="7" id="KW-0862">Zinc</keyword>
<keyword evidence="11" id="KW-0175">Coiled coil</keyword>
<keyword evidence="8 12" id="KW-1133">Transmembrane helix</keyword>
<keyword evidence="3" id="KW-0645">Protease</keyword>
<dbReference type="AlphaFoldDB" id="A0A5C5ZV83"/>
<evidence type="ECO:0000256" key="12">
    <source>
        <dbReference type="SAM" id="Phobius"/>
    </source>
</evidence>
<dbReference type="PANTHER" id="PTHR43221">
    <property type="entry name" value="PROTEASE HTPX"/>
    <property type="match status" value="1"/>
</dbReference>
<keyword evidence="15" id="KW-1185">Reference proteome</keyword>
<dbReference type="GO" id="GO:0046872">
    <property type="term" value="F:metal ion binding"/>
    <property type="evidence" value="ECO:0007669"/>
    <property type="project" value="UniProtKB-KW"/>
</dbReference>
<evidence type="ECO:0000256" key="9">
    <source>
        <dbReference type="ARBA" id="ARBA00023049"/>
    </source>
</evidence>
<comment type="cofactor">
    <cofactor evidence="1">
        <name>Zn(2+)</name>
        <dbReference type="ChEBI" id="CHEBI:29105"/>
    </cofactor>
</comment>
<dbReference type="Pfam" id="PF01435">
    <property type="entry name" value="Peptidase_M48"/>
    <property type="match status" value="1"/>
</dbReference>
<accession>A0A5C5ZV83</accession>
<evidence type="ECO:0000256" key="4">
    <source>
        <dbReference type="ARBA" id="ARBA00022692"/>
    </source>
</evidence>
<dbReference type="EMBL" id="SJPQ01000001">
    <property type="protein sequence ID" value="TWT90907.1"/>
    <property type="molecule type" value="Genomic_DNA"/>
</dbReference>
<dbReference type="RefSeq" id="WP_146398202.1">
    <property type="nucleotide sequence ID" value="NZ_SJPQ01000001.1"/>
</dbReference>
<evidence type="ECO:0000256" key="1">
    <source>
        <dbReference type="ARBA" id="ARBA00001947"/>
    </source>
</evidence>
<dbReference type="InterPro" id="IPR001915">
    <property type="entry name" value="Peptidase_M48"/>
</dbReference>
<dbReference type="PANTHER" id="PTHR43221:SF2">
    <property type="entry name" value="PROTEASE HTPX HOMOLOG"/>
    <property type="match status" value="1"/>
</dbReference>
<protein>
    <recommendedName>
        <fullName evidence="13">Peptidase M48 domain-containing protein</fullName>
    </recommendedName>
</protein>
<sequence length="655" mass="69825">MSTDFFERQDRARKSTAWLVGMFLVATVLIVAAVVGATYYGMLAAHDMNRALHGKPYPWQVPVGAGVGALLLIVLGTLYKVLALRAGGGTSVAESLGGRRVYPDATDPTARKLLNVVEEMALASGTPVPPVFLLEEPGINAFAAGYSSSDAVVGVTRGCAESLSRDELQGVIAHEFSHILNGDMRMSIRMIGILHGILLLGLIGRILLRLVFHGGGMSSRRNDSGNGGGGSAIIAVIAGGVALVVIGSIGSLMGGLIKAAVSRQREYLADASAVQFTRNPSGIGGALKRIGGAQRASRLRHPRASEMSHMYFAQGVWEGFSSLMATHPPLGKRIRAIEPEWDGKFGEPVGARYPEAVGAAVGGKAAGFAGAASDTVPVAVVDEAWNQVGEPLEAHRQYATELIAAIPETLLASARSPYSARALVYAMLLDRDAATRAAQLASLDGLARPDVIQLAERLSSDVDRLEARKRLPLVDLCLPALRAMSSPQYQRFMRAFKSLVEADQRIALFEWTLGQVLMRHLRPQFERVPSPRIDYFALGRMQGPCNVLLSTLAHAGHSPSQAQMAFDAAARNLPSINGLELLPREQCNLRELEDALATLRRVEARHRGRVVDACAAAICADNEVKVAEAELLRGVSDLLDCPMPPLLAGQPVGEA</sequence>
<evidence type="ECO:0000256" key="5">
    <source>
        <dbReference type="ARBA" id="ARBA00022723"/>
    </source>
</evidence>
<gene>
    <name evidence="14" type="ORF">Mal64_13060</name>
</gene>
<dbReference type="OrthoDB" id="15218at2"/>
<keyword evidence="5" id="KW-0479">Metal-binding</keyword>
<reference evidence="14 15" key="1">
    <citation type="submission" date="2019-02" db="EMBL/GenBank/DDBJ databases">
        <title>Deep-cultivation of Planctomycetes and their phenomic and genomic characterization uncovers novel biology.</title>
        <authorList>
            <person name="Wiegand S."/>
            <person name="Jogler M."/>
            <person name="Boedeker C."/>
            <person name="Pinto D."/>
            <person name="Vollmers J."/>
            <person name="Rivas-Marin E."/>
            <person name="Kohn T."/>
            <person name="Peeters S.H."/>
            <person name="Heuer A."/>
            <person name="Rast P."/>
            <person name="Oberbeckmann S."/>
            <person name="Bunk B."/>
            <person name="Jeske O."/>
            <person name="Meyerdierks A."/>
            <person name="Storesund J.E."/>
            <person name="Kallscheuer N."/>
            <person name="Luecker S."/>
            <person name="Lage O.M."/>
            <person name="Pohl T."/>
            <person name="Merkel B.J."/>
            <person name="Hornburger P."/>
            <person name="Mueller R.-W."/>
            <person name="Bruemmer F."/>
            <person name="Labrenz M."/>
            <person name="Spormann A.M."/>
            <person name="Op Den Camp H."/>
            <person name="Overmann J."/>
            <person name="Amann R."/>
            <person name="Jetten M.S.M."/>
            <person name="Mascher T."/>
            <person name="Medema M.H."/>
            <person name="Devos D.P."/>
            <person name="Kaster A.-K."/>
            <person name="Ovreas L."/>
            <person name="Rohde M."/>
            <person name="Galperin M.Y."/>
            <person name="Jogler C."/>
        </authorList>
    </citation>
    <scope>NUCLEOTIDE SEQUENCE [LARGE SCALE GENOMIC DNA]</scope>
    <source>
        <strain evidence="14 15">Mal64</strain>
    </source>
</reference>
<dbReference type="InterPro" id="IPR050083">
    <property type="entry name" value="HtpX_protease"/>
</dbReference>
<keyword evidence="10 12" id="KW-0472">Membrane</keyword>
<feature type="transmembrane region" description="Helical" evidence="12">
    <location>
        <begin position="232"/>
        <end position="257"/>
    </location>
</feature>
<evidence type="ECO:0000313" key="14">
    <source>
        <dbReference type="EMBL" id="TWT90907.1"/>
    </source>
</evidence>
<keyword evidence="6" id="KW-0378">Hydrolase</keyword>
<keyword evidence="9" id="KW-0482">Metalloprotease</keyword>
<keyword evidence="2" id="KW-1003">Cell membrane</keyword>
<feature type="domain" description="Peptidase M48" evidence="13">
    <location>
        <begin position="110"/>
        <end position="338"/>
    </location>
</feature>
<dbReference type="Proteomes" id="UP000315440">
    <property type="component" value="Unassembled WGS sequence"/>
</dbReference>
<evidence type="ECO:0000256" key="10">
    <source>
        <dbReference type="ARBA" id="ARBA00023136"/>
    </source>
</evidence>
<evidence type="ECO:0000256" key="11">
    <source>
        <dbReference type="SAM" id="Coils"/>
    </source>
</evidence>
<name>A0A5C5ZV83_9BACT</name>
<feature type="coiled-coil region" evidence="11">
    <location>
        <begin position="582"/>
        <end position="609"/>
    </location>
</feature>